<feature type="transmembrane region" description="Helical" evidence="2">
    <location>
        <begin position="98"/>
        <end position="122"/>
    </location>
</feature>
<keyword evidence="2" id="KW-0812">Transmembrane</keyword>
<feature type="compositionally biased region" description="Gly residues" evidence="1">
    <location>
        <begin position="35"/>
        <end position="54"/>
    </location>
</feature>
<sequence length="328" mass="33129">MPARAYRRINTPPNRVSEAGASIDDYLPLELRSPRGGGGGGGRGGGGGGGGSSSKGGSSSSGSTSKGSSGKTGTSTGSTVIIVNNGGGGGGGGSHLPAWAIVVIVLGTLDLVLFVAALAYYIKKERKRKADGDAPHKFRVGYVLWKAFAIASFLWIPIKLFKLISKRTGRHAKTTKVGMYAKIDEWLPPAGDPSSSTAAPPAASPYGDGGAGAGYVPAGKYEPLGYVGTTGALDPSPLNSPDPGTDYAKIPTVSTNPPPYAAAVGGGSAQEYFTQHPAYAPPSLQPTYSPQPSPGPAAVSFPAAGARQSLPPPTHNPYSMSATYTPGS</sequence>
<accession>A0AAE0J3G4</accession>
<dbReference type="Proteomes" id="UP001286456">
    <property type="component" value="Unassembled WGS sequence"/>
</dbReference>
<dbReference type="EMBL" id="JAUEPO010000001">
    <property type="protein sequence ID" value="KAK3336173.1"/>
    <property type="molecule type" value="Genomic_DNA"/>
</dbReference>
<evidence type="ECO:0000256" key="2">
    <source>
        <dbReference type="SAM" id="Phobius"/>
    </source>
</evidence>
<feature type="transmembrane region" description="Helical" evidence="2">
    <location>
        <begin position="142"/>
        <end position="161"/>
    </location>
</feature>
<proteinExistence type="predicted"/>
<organism evidence="3 4">
    <name type="scientific">Cercophora scortea</name>
    <dbReference type="NCBI Taxonomy" id="314031"/>
    <lineage>
        <taxon>Eukaryota</taxon>
        <taxon>Fungi</taxon>
        <taxon>Dikarya</taxon>
        <taxon>Ascomycota</taxon>
        <taxon>Pezizomycotina</taxon>
        <taxon>Sordariomycetes</taxon>
        <taxon>Sordariomycetidae</taxon>
        <taxon>Sordariales</taxon>
        <taxon>Lasiosphaeriaceae</taxon>
        <taxon>Cercophora</taxon>
    </lineage>
</organism>
<reference evidence="3" key="1">
    <citation type="journal article" date="2023" name="Mol. Phylogenet. Evol.">
        <title>Genome-scale phylogeny and comparative genomics of the fungal order Sordariales.</title>
        <authorList>
            <person name="Hensen N."/>
            <person name="Bonometti L."/>
            <person name="Westerberg I."/>
            <person name="Brannstrom I.O."/>
            <person name="Guillou S."/>
            <person name="Cros-Aarteil S."/>
            <person name="Calhoun S."/>
            <person name="Haridas S."/>
            <person name="Kuo A."/>
            <person name="Mondo S."/>
            <person name="Pangilinan J."/>
            <person name="Riley R."/>
            <person name="LaButti K."/>
            <person name="Andreopoulos B."/>
            <person name="Lipzen A."/>
            <person name="Chen C."/>
            <person name="Yan M."/>
            <person name="Daum C."/>
            <person name="Ng V."/>
            <person name="Clum A."/>
            <person name="Steindorff A."/>
            <person name="Ohm R.A."/>
            <person name="Martin F."/>
            <person name="Silar P."/>
            <person name="Natvig D.O."/>
            <person name="Lalanne C."/>
            <person name="Gautier V."/>
            <person name="Ament-Velasquez S.L."/>
            <person name="Kruys A."/>
            <person name="Hutchinson M.I."/>
            <person name="Powell A.J."/>
            <person name="Barry K."/>
            <person name="Miller A.N."/>
            <person name="Grigoriev I.V."/>
            <person name="Debuchy R."/>
            <person name="Gladieux P."/>
            <person name="Hiltunen Thoren M."/>
            <person name="Johannesson H."/>
        </authorList>
    </citation>
    <scope>NUCLEOTIDE SEQUENCE</scope>
    <source>
        <strain evidence="3">SMH4131-1</strain>
    </source>
</reference>
<feature type="compositionally biased region" description="Low complexity" evidence="1">
    <location>
        <begin position="55"/>
        <end position="77"/>
    </location>
</feature>
<keyword evidence="2" id="KW-0472">Membrane</keyword>
<comment type="caution">
    <text evidence="3">The sequence shown here is derived from an EMBL/GenBank/DDBJ whole genome shotgun (WGS) entry which is preliminary data.</text>
</comment>
<evidence type="ECO:0000256" key="1">
    <source>
        <dbReference type="SAM" id="MobiDB-lite"/>
    </source>
</evidence>
<feature type="compositionally biased region" description="Pro residues" evidence="1">
    <location>
        <begin position="279"/>
        <end position="295"/>
    </location>
</feature>
<evidence type="ECO:0000313" key="3">
    <source>
        <dbReference type="EMBL" id="KAK3336173.1"/>
    </source>
</evidence>
<keyword evidence="2" id="KW-1133">Transmembrane helix</keyword>
<evidence type="ECO:0000313" key="4">
    <source>
        <dbReference type="Proteomes" id="UP001286456"/>
    </source>
</evidence>
<name>A0AAE0J3G4_9PEZI</name>
<protein>
    <submittedName>
        <fullName evidence="3">Uncharacterized protein</fullName>
    </submittedName>
</protein>
<reference evidence="3" key="2">
    <citation type="submission" date="2023-06" db="EMBL/GenBank/DDBJ databases">
        <authorList>
            <consortium name="Lawrence Berkeley National Laboratory"/>
            <person name="Haridas S."/>
            <person name="Hensen N."/>
            <person name="Bonometti L."/>
            <person name="Westerberg I."/>
            <person name="Brannstrom I.O."/>
            <person name="Guillou S."/>
            <person name="Cros-Aarteil S."/>
            <person name="Calhoun S."/>
            <person name="Kuo A."/>
            <person name="Mondo S."/>
            <person name="Pangilinan J."/>
            <person name="Riley R."/>
            <person name="Labutti K."/>
            <person name="Andreopoulos B."/>
            <person name="Lipzen A."/>
            <person name="Chen C."/>
            <person name="Yanf M."/>
            <person name="Daum C."/>
            <person name="Ng V."/>
            <person name="Clum A."/>
            <person name="Steindorff A."/>
            <person name="Ohm R."/>
            <person name="Martin F."/>
            <person name="Silar P."/>
            <person name="Natvig D."/>
            <person name="Lalanne C."/>
            <person name="Gautier V."/>
            <person name="Ament-Velasquez S.L."/>
            <person name="Kruys A."/>
            <person name="Hutchinson M.I."/>
            <person name="Powell A.J."/>
            <person name="Barry K."/>
            <person name="Miller A.N."/>
            <person name="Grigoriev I.V."/>
            <person name="Debuchy R."/>
            <person name="Gladieux P."/>
            <person name="Thoren M.H."/>
            <person name="Johannesson H."/>
        </authorList>
    </citation>
    <scope>NUCLEOTIDE SEQUENCE</scope>
    <source>
        <strain evidence="3">SMH4131-1</strain>
    </source>
</reference>
<gene>
    <name evidence="3" type="ORF">B0T19DRAFT_31182</name>
</gene>
<feature type="region of interest" description="Disordered" evidence="1">
    <location>
        <begin position="1"/>
        <end position="77"/>
    </location>
</feature>
<keyword evidence="4" id="KW-1185">Reference proteome</keyword>
<feature type="region of interest" description="Disordered" evidence="1">
    <location>
        <begin position="275"/>
        <end position="328"/>
    </location>
</feature>
<dbReference type="AlphaFoldDB" id="A0AAE0J3G4"/>
<feature type="compositionally biased region" description="Polar residues" evidence="1">
    <location>
        <begin position="316"/>
        <end position="328"/>
    </location>
</feature>